<dbReference type="PANTHER" id="PTHR47594">
    <property type="entry name" value="PPR CONTAINING PLANT-LIKE PROTEIN"/>
    <property type="match status" value="1"/>
</dbReference>
<keyword evidence="4" id="KW-1185">Reference proteome</keyword>
<dbReference type="Pfam" id="PF01535">
    <property type="entry name" value="PPR"/>
    <property type="match status" value="1"/>
</dbReference>
<dbReference type="AlphaFoldDB" id="A0A8J5HUW3"/>
<dbReference type="InterPro" id="IPR002885">
    <property type="entry name" value="PPR_rpt"/>
</dbReference>
<dbReference type="PANTHER" id="PTHR47594:SF5">
    <property type="entry name" value="PENTACOTRIPEPTIDE-REPEAT REGION OF PRORP DOMAIN-CONTAINING PROTEIN"/>
    <property type="match status" value="1"/>
</dbReference>
<gene>
    <name evidence="3" type="ORF">ZIOFF_013765</name>
</gene>
<dbReference type="NCBIfam" id="TIGR00756">
    <property type="entry name" value="PPR"/>
    <property type="match status" value="1"/>
</dbReference>
<evidence type="ECO:0000313" key="3">
    <source>
        <dbReference type="EMBL" id="KAG6523878.1"/>
    </source>
</evidence>
<evidence type="ECO:0000256" key="2">
    <source>
        <dbReference type="PROSITE-ProRule" id="PRU00708"/>
    </source>
</evidence>
<organism evidence="3 4">
    <name type="scientific">Zingiber officinale</name>
    <name type="common">Ginger</name>
    <name type="synonym">Amomum zingiber</name>
    <dbReference type="NCBI Taxonomy" id="94328"/>
    <lineage>
        <taxon>Eukaryota</taxon>
        <taxon>Viridiplantae</taxon>
        <taxon>Streptophyta</taxon>
        <taxon>Embryophyta</taxon>
        <taxon>Tracheophyta</taxon>
        <taxon>Spermatophyta</taxon>
        <taxon>Magnoliopsida</taxon>
        <taxon>Liliopsida</taxon>
        <taxon>Zingiberales</taxon>
        <taxon>Zingiberaceae</taxon>
        <taxon>Zingiber</taxon>
    </lineage>
</organism>
<proteinExistence type="predicted"/>
<protein>
    <recommendedName>
        <fullName evidence="5">Pentatricopeptide repeat-containing protein</fullName>
    </recommendedName>
</protein>
<accession>A0A8J5HUW3</accession>
<dbReference type="EMBL" id="JACMSC010000004">
    <property type="protein sequence ID" value="KAG6523878.1"/>
    <property type="molecule type" value="Genomic_DNA"/>
</dbReference>
<keyword evidence="1" id="KW-0677">Repeat</keyword>
<name>A0A8J5HUW3_ZINOF</name>
<feature type="repeat" description="PPR" evidence="2">
    <location>
        <begin position="127"/>
        <end position="161"/>
    </location>
</feature>
<dbReference type="GO" id="GO:0000373">
    <property type="term" value="P:Group II intron splicing"/>
    <property type="evidence" value="ECO:0007669"/>
    <property type="project" value="InterPro"/>
</dbReference>
<dbReference type="Pfam" id="PF13041">
    <property type="entry name" value="PPR_2"/>
    <property type="match status" value="1"/>
</dbReference>
<evidence type="ECO:0000256" key="1">
    <source>
        <dbReference type="ARBA" id="ARBA00022737"/>
    </source>
</evidence>
<dbReference type="PROSITE" id="PS51375">
    <property type="entry name" value="PPR"/>
    <property type="match status" value="2"/>
</dbReference>
<feature type="repeat" description="PPR" evidence="2">
    <location>
        <begin position="162"/>
        <end position="196"/>
    </location>
</feature>
<dbReference type="Gene3D" id="1.25.40.10">
    <property type="entry name" value="Tetratricopeptide repeat domain"/>
    <property type="match status" value="1"/>
</dbReference>
<evidence type="ECO:0008006" key="5">
    <source>
        <dbReference type="Google" id="ProtNLM"/>
    </source>
</evidence>
<sequence>MLACSVGPCPRLQRRLPPLNLARPRAWSFHVPLRIHCGIRRAGARKPLWRDRVMSTEAIQVVQALKFAKASASSSPHRVDNMIDARFGRLLKADQLAVLDELQRQNEWQLALQVFAFVRKELWYKPDSVLYGNLIFMLGKNKLIEQCEDLFSEFQNEKLQPDTRVYTEMIGAFLQVNMVEKAMEKYKSMKELGTNPDKLTLTILIRNLEKVGLHDLASNVRKDCADFVEYPEKFLEKVDKNYGIGLFLSELCPRMIGAGDLNKAEELPIELLQNGGCIPGGLAVVLETDCNFFRLFFGIPFVFFVTHCTAFVDAGDNFELDPQKEDALPLSFL</sequence>
<dbReference type="Proteomes" id="UP000734854">
    <property type="component" value="Unassembled WGS sequence"/>
</dbReference>
<comment type="caution">
    <text evidence="3">The sequence shown here is derived from an EMBL/GenBank/DDBJ whole genome shotgun (WGS) entry which is preliminary data.</text>
</comment>
<dbReference type="GO" id="GO:0003723">
    <property type="term" value="F:RNA binding"/>
    <property type="evidence" value="ECO:0007669"/>
    <property type="project" value="InterPro"/>
</dbReference>
<reference evidence="3 4" key="1">
    <citation type="submission" date="2020-08" db="EMBL/GenBank/DDBJ databases">
        <title>Plant Genome Project.</title>
        <authorList>
            <person name="Zhang R.-G."/>
        </authorList>
    </citation>
    <scope>NUCLEOTIDE SEQUENCE [LARGE SCALE GENOMIC DNA]</scope>
    <source>
        <tissue evidence="3">Rhizome</tissue>
    </source>
</reference>
<dbReference type="InterPro" id="IPR044190">
    <property type="entry name" value="THA8-like"/>
</dbReference>
<evidence type="ECO:0000313" key="4">
    <source>
        <dbReference type="Proteomes" id="UP000734854"/>
    </source>
</evidence>
<dbReference type="GO" id="GO:0009658">
    <property type="term" value="P:chloroplast organization"/>
    <property type="evidence" value="ECO:0007669"/>
    <property type="project" value="InterPro"/>
</dbReference>
<dbReference type="InterPro" id="IPR011990">
    <property type="entry name" value="TPR-like_helical_dom_sf"/>
</dbReference>